<keyword evidence="2" id="KW-1185">Reference proteome</keyword>
<evidence type="ECO:0000313" key="2">
    <source>
        <dbReference type="Proteomes" id="UP001256588"/>
    </source>
</evidence>
<evidence type="ECO:0000313" key="1">
    <source>
        <dbReference type="EMBL" id="MDR7194568.1"/>
    </source>
</evidence>
<gene>
    <name evidence="1" type="ORF">J2W68_003316</name>
</gene>
<comment type="caution">
    <text evidence="1">The sequence shown here is derived from an EMBL/GenBank/DDBJ whole genome shotgun (WGS) entry which is preliminary data.</text>
</comment>
<dbReference type="RefSeq" id="WP_310238033.1">
    <property type="nucleotide sequence ID" value="NZ_JAVDWO010000016.1"/>
</dbReference>
<reference evidence="1 2" key="1">
    <citation type="submission" date="2023-07" db="EMBL/GenBank/DDBJ databases">
        <title>Sorghum-associated microbial communities from plants grown in Nebraska, USA.</title>
        <authorList>
            <person name="Schachtman D."/>
        </authorList>
    </citation>
    <scope>NUCLEOTIDE SEQUENCE [LARGE SCALE GENOMIC DNA]</scope>
    <source>
        <strain evidence="1 2">4099</strain>
    </source>
</reference>
<name>A0ABU1Y0L7_9GAMM</name>
<sequence>MKILYSGTDPLLHTNLVGVLFEMHVHHDACGTPFQVRGQEVMLYQVSVEEHDMALAMELLDEITTHVRRSARQPVRWHQRVGKDLQATWKRLVGSHR</sequence>
<organism evidence="1 2">
    <name type="scientific">Luteimonas terrae</name>
    <dbReference type="NCBI Taxonomy" id="1530191"/>
    <lineage>
        <taxon>Bacteria</taxon>
        <taxon>Pseudomonadati</taxon>
        <taxon>Pseudomonadota</taxon>
        <taxon>Gammaproteobacteria</taxon>
        <taxon>Lysobacterales</taxon>
        <taxon>Lysobacteraceae</taxon>
        <taxon>Luteimonas</taxon>
    </lineage>
</organism>
<dbReference type="Proteomes" id="UP001256588">
    <property type="component" value="Unassembled WGS sequence"/>
</dbReference>
<proteinExistence type="predicted"/>
<protein>
    <submittedName>
        <fullName evidence="1">Uncharacterized protein</fullName>
    </submittedName>
</protein>
<accession>A0ABU1Y0L7</accession>
<dbReference type="EMBL" id="JAVDWO010000016">
    <property type="protein sequence ID" value="MDR7194568.1"/>
    <property type="molecule type" value="Genomic_DNA"/>
</dbReference>